<dbReference type="RefSeq" id="WP_236298970.1">
    <property type="nucleotide sequence ID" value="NZ_WKEB01000095.1"/>
</dbReference>
<evidence type="ECO:0000313" key="3">
    <source>
        <dbReference type="Proteomes" id="UP000814172"/>
    </source>
</evidence>
<comment type="caution">
    <text evidence="2">The sequence shown here is derived from an EMBL/GenBank/DDBJ whole genome shotgun (WGS) entry which is preliminary data.</text>
</comment>
<sequence>MERPKRGWFGGGLKSDVALPPVGPAFITMDDAARYAHRQIGSRRAIEYGGVILERLSDGYFYSTEPIAGQRNTFDFWDVLKVDSNSQYLHPQGYRCVAEYHSHPDIFDAFAANNPELSERQARALNSFFSDIDLSINILERGFFSASYLSGPDGALLKHVTTGSEAERRFGVWLKKGLHFGHEDGPPDVKPESLIKKLLSVSQLSFVVPSGLWGGSVGTVPTQWQPFSPFVSRTYDLPACGAVQSGLDATLALLEHHQTAFILKHIDKEDYVLIEPLAGGAAPVTIQQLFALTPDGNRVQHDQFHWYGVYQGRTPVPARLTAQEPWLYRNFFAPAELATQLYQGHQSKDLLGPQQRLVFYRSVNDGALLQYTCSFSAAEADLFRVEADGRVVDNQIDSALLAGTLRPRAFVLRVAAAGHLTVLRTGKVWDRSGPVDAQWRAFSLIPKPVLSPPFISADDAARWAHDRIGNQRDKEYGGVVLKQGVRYFATEPVAGMATQFSFITILATDEHDHFIAPQSYECYALYHSHPAKSEGEQELLTQHPADQVALFVSFFSSADATLIIANRTFASAHYLSGPGGSLLKYLSSGSAAEQKLLDQLTGEEPFEPNTEFEAVIWSIADVGDLRVVLPSRIWGGVRGRVSKGWRLGTPVGPANVVQEQPFFTSAANTGQVAALIALNQMAALPAGAYQGVVLKHKTTQTYAATLPVAAGTSVASQFPLRADGQPRLPANYRLVGIYRNAPPLDAAQLPVREGWLYRRFTSPKLLVESVQQGLETFALQVAGLGLKLYLRTADDALLQWQVPGAAPDNELVTVTGSTVTDKGNQAALLDGSLSPRDFVRRVIRAGALSVLQQGALWQTQGPVYDSESLPLGSVPMVLSAAFLTAEDAARHAHERIGFRRAAAYGGYILKGLDGRFVFTEPLTIHGNGFTADLLTPVAGNGVLVPPRGYELHARYASHAALSASDRERQQRLNWTLTDLEVMTTMFSDQELHAVIASRRPAYLSGSPNNLIGYVPGGSAREVVVQSNTTREPGKHGYFERLEAGALKPADIVTRLADAGDLQVLVRSSLWGPRGRVYSDWTPNFDYADVDPLSPAFGAIFSSQDGAALNAHLRWAGRNLDAQGYIAYVLKHPEADEFVVSELLPVALSGRSLRDASKGAGYLAGGAFARGFTVVGLLYSQQWLPSGLPPVEAWLMRFFVTPNVLMRAEDDARSIPRASATGILPVYLSTLDGALLRYQPQVAPLLTEPPQGEDVTIEGMSLRNGTFDTAKFVSLVAKAGDLRVLYSSQCWDRRGAVSRGSEPWRPYANFLRRRLGPAFHHQDDAVRHVQSLLLQGNGLMGGVILKRPDGLFVATEPLKVPREDFDPKWIFPDEVVSTGGFPAAHTLVGRYRSSPVRELPFALETHQEQLYRNMPSTRVIGAALWGQDASLTDEYLLGADRCVVSYTRSGTPLEEQLKKDLQALDPVRADLLDNRIERQIRKGELTPTEFVTRLGKTGVLRVVQGSPAWGVPRRISGEFIAFQVAPLMIRNALADPAFSPLFANEKDAIRYVHERCRHGENLQFGYLFKSKKTARYMASLPMVRQSYRDFWQVFPNGQFPQDYGLEGFYLCASNVAQAPADDPLRQAFFAPTDIDTGIRFSLHGLKDKRLGLYLSCQDGALLHYEYQGTEAQLEDFGRLVEVRQQLLEGKRTVLSYVQDLVARGDLSTLIQGRVWTTRNRVDQFWRPGVVEVFVDPWAAACGPVFSHGDDAVRYLQRQLSPYQDQQYLAAVLADATRSSFLVTLPVAPGVGRALILRLFYSGPQGPVQPVEPPAPMPDFPPNHGVVGVHLLYSSMPATDSLDPADQALLRNFVGPELMSYFIWVLRSLPRESAALYLSCQGGALLKYVPSFMPTEGKTLVTGPTVYPSVFLKGMVNAGKLLVLDKDGFWINEGQLSEQQLGYANGLSLEAIGGDEPLNIRDRDEL</sequence>
<dbReference type="EMBL" id="WKEW01000003">
    <property type="protein sequence ID" value="MCF5055741.1"/>
    <property type="molecule type" value="Genomic_DNA"/>
</dbReference>
<proteinExistence type="predicted"/>
<accession>A0AAW5A612</accession>
<name>A0AAW5A612_9PSED</name>
<dbReference type="Pfam" id="PF14220">
    <property type="entry name" value="DUF4329"/>
    <property type="match status" value="2"/>
</dbReference>
<dbReference type="InterPro" id="IPR025479">
    <property type="entry name" value="DUF4329"/>
</dbReference>
<protein>
    <submittedName>
        <fullName evidence="2">DUF4329 domain-containing protein</fullName>
    </submittedName>
</protein>
<evidence type="ECO:0000313" key="2">
    <source>
        <dbReference type="EMBL" id="MCF5055741.1"/>
    </source>
</evidence>
<gene>
    <name evidence="2" type="ORF">GIW75_01935</name>
</gene>
<evidence type="ECO:0000259" key="1">
    <source>
        <dbReference type="Pfam" id="PF14220"/>
    </source>
</evidence>
<organism evidence="2 3">
    <name type="scientific">Pseudomonas proteolytica</name>
    <dbReference type="NCBI Taxonomy" id="219574"/>
    <lineage>
        <taxon>Bacteria</taxon>
        <taxon>Pseudomonadati</taxon>
        <taxon>Pseudomonadota</taxon>
        <taxon>Gammaproteobacteria</taxon>
        <taxon>Pseudomonadales</taxon>
        <taxon>Pseudomonadaceae</taxon>
        <taxon>Pseudomonas</taxon>
    </lineage>
</organism>
<keyword evidence="3" id="KW-1185">Reference proteome</keyword>
<feature type="domain" description="DUF4329" evidence="1">
    <location>
        <begin position="30"/>
        <end position="169"/>
    </location>
</feature>
<reference evidence="2 3" key="1">
    <citation type="submission" date="2019-11" db="EMBL/GenBank/DDBJ databases">
        <title>Epiphytic Pseudomonas syringae from cherry orchards.</title>
        <authorList>
            <person name="Hulin M.T."/>
        </authorList>
    </citation>
    <scope>NUCLEOTIDE SEQUENCE [LARGE SCALE GENOMIC DNA]</scope>
    <source>
        <strain evidence="2 3">PA-6-9F</strain>
    </source>
</reference>
<dbReference type="Proteomes" id="UP000814172">
    <property type="component" value="Unassembled WGS sequence"/>
</dbReference>
<feature type="domain" description="DUF4329" evidence="1">
    <location>
        <begin position="458"/>
        <end position="594"/>
    </location>
</feature>